<proteinExistence type="predicted"/>
<evidence type="ECO:0000313" key="2">
    <source>
        <dbReference type="Proteomes" id="UP000503447"/>
    </source>
</evidence>
<evidence type="ECO:0000313" key="1">
    <source>
        <dbReference type="EMBL" id="QJW95945.1"/>
    </source>
</evidence>
<dbReference type="AlphaFoldDB" id="A0A6M5YPL6"/>
<dbReference type="EMBL" id="CP053452">
    <property type="protein sequence ID" value="QJW95945.1"/>
    <property type="molecule type" value="Genomic_DNA"/>
</dbReference>
<organism evidence="1 2">
    <name type="scientific">Frigoriglobus tundricola</name>
    <dbReference type="NCBI Taxonomy" id="2774151"/>
    <lineage>
        <taxon>Bacteria</taxon>
        <taxon>Pseudomonadati</taxon>
        <taxon>Planctomycetota</taxon>
        <taxon>Planctomycetia</taxon>
        <taxon>Gemmatales</taxon>
        <taxon>Gemmataceae</taxon>
        <taxon>Frigoriglobus</taxon>
    </lineage>
</organism>
<dbReference type="KEGG" id="ftj:FTUN_3499"/>
<accession>A0A6M5YPL6</accession>
<name>A0A6M5YPL6_9BACT</name>
<protein>
    <submittedName>
        <fullName evidence="1">Uncharacterized protein</fullName>
    </submittedName>
</protein>
<reference evidence="2" key="1">
    <citation type="submission" date="2020-05" db="EMBL/GenBank/DDBJ databases">
        <title>Frigoriglobus tundricola gen. nov., sp. nov., a psychrotolerant cellulolytic planctomycete of the family Gemmataceae with two divergent copies of 16S rRNA gene.</title>
        <authorList>
            <person name="Kulichevskaya I.S."/>
            <person name="Ivanova A.A."/>
            <person name="Naumoff D.G."/>
            <person name="Beletsky A.V."/>
            <person name="Rijpstra W.I.C."/>
            <person name="Sinninghe Damste J.S."/>
            <person name="Mardanov A.V."/>
            <person name="Ravin N.V."/>
            <person name="Dedysh S.N."/>
        </authorList>
    </citation>
    <scope>NUCLEOTIDE SEQUENCE [LARGE SCALE GENOMIC DNA]</scope>
    <source>
        <strain evidence="2">PL17</strain>
    </source>
</reference>
<gene>
    <name evidence="1" type="ORF">FTUN_3499</name>
</gene>
<sequence>MDVSDCLFSPVALAVLNSLQYDQAARDSYELLSGGLMWPDERPQVGSPERGVVSLDCAYRFLIAYRASITLGEERSKFRSVWEQVVDETPNWPGLRHERRGAAARKRLLAAKRRIARCFDELERTMADQRANENG</sequence>
<dbReference type="RefSeq" id="WP_171471616.1">
    <property type="nucleotide sequence ID" value="NZ_CP053452.2"/>
</dbReference>
<keyword evidence="2" id="KW-1185">Reference proteome</keyword>
<dbReference type="Proteomes" id="UP000503447">
    <property type="component" value="Chromosome"/>
</dbReference>